<keyword evidence="4" id="KW-0029">Amino-acid transport</keyword>
<feature type="transmembrane region" description="Helical" evidence="8">
    <location>
        <begin position="58"/>
        <end position="76"/>
    </location>
</feature>
<dbReference type="Proteomes" id="UP001314263">
    <property type="component" value="Unassembled WGS sequence"/>
</dbReference>
<sequence>MSDDAPPREGGKSQAFDVEYQMPQKHASEVDSRGLRRSDKESYDDDGHVARTGGWVTAYAHIVTAVIGSGVLSLAWSMSWLGWPGGALCIFAFAWVTLYCSELLIDAYRYPAVDSPHRNHTYIEAVTCYLGRPYAIFCGIIQYLNMFATGVGYTLTAGVALTAVKKADCYHFSGTTKADADNPCTFSQTPWIIFMGALQIVLSQIQDIDRVWIMSVVATIMAFIYSFIGLGLSIGMATEHPNGTGTADGLWDAQTPATKTWGIFQALGSIAFAYSFSFILLEITDTLRSPGENGNMKRATRFGVATTTFFYASIGFIGYAAFGNGAPGNLISGFGFYKPYWLVDIANIAIFIHLLGAFQVWMQPLYGFVEMSLYKRFPGQAWMQYDLFATKVPGLGIVRLSPFRLVWRSVTVVIITILALLLGNCFNDVIAFLGAIGFAPLTVFLPIQMHIVQKRIPMWSAKWWGLHVLDVICWMVSIVAAIGSIIGIIADTQGFAPFQTTA</sequence>
<feature type="transmembrane region" description="Helical" evidence="8">
    <location>
        <begin position="468"/>
        <end position="490"/>
    </location>
</feature>
<evidence type="ECO:0000259" key="9">
    <source>
        <dbReference type="Pfam" id="PF01490"/>
    </source>
</evidence>
<keyword evidence="2" id="KW-0813">Transport</keyword>
<gene>
    <name evidence="10" type="ORF">CVIRNUC_002262</name>
</gene>
<feature type="region of interest" description="Disordered" evidence="7">
    <location>
        <begin position="1"/>
        <end position="45"/>
    </location>
</feature>
<dbReference type="GO" id="GO:0016020">
    <property type="term" value="C:membrane"/>
    <property type="evidence" value="ECO:0007669"/>
    <property type="project" value="UniProtKB-SubCell"/>
</dbReference>
<evidence type="ECO:0000313" key="11">
    <source>
        <dbReference type="Proteomes" id="UP001314263"/>
    </source>
</evidence>
<keyword evidence="11" id="KW-1185">Reference proteome</keyword>
<feature type="compositionally biased region" description="Basic and acidic residues" evidence="7">
    <location>
        <begin position="26"/>
        <end position="45"/>
    </location>
</feature>
<evidence type="ECO:0000256" key="8">
    <source>
        <dbReference type="SAM" id="Phobius"/>
    </source>
</evidence>
<reference evidence="10 11" key="1">
    <citation type="submission" date="2023-10" db="EMBL/GenBank/DDBJ databases">
        <authorList>
            <person name="Maclean D."/>
            <person name="Macfadyen A."/>
        </authorList>
    </citation>
    <scope>NUCLEOTIDE SEQUENCE [LARGE SCALE GENOMIC DNA]</scope>
</reference>
<feature type="transmembrane region" description="Helical" evidence="8">
    <location>
        <begin position="211"/>
        <end position="234"/>
    </location>
</feature>
<keyword evidence="6 8" id="KW-0472">Membrane</keyword>
<name>A0AAV1HYX7_9CHLO</name>
<evidence type="ECO:0000256" key="5">
    <source>
        <dbReference type="ARBA" id="ARBA00022989"/>
    </source>
</evidence>
<evidence type="ECO:0000313" key="10">
    <source>
        <dbReference type="EMBL" id="CAK0753987.1"/>
    </source>
</evidence>
<evidence type="ECO:0000256" key="6">
    <source>
        <dbReference type="ARBA" id="ARBA00023136"/>
    </source>
</evidence>
<accession>A0AAV1HYX7</accession>
<dbReference type="GO" id="GO:0006865">
    <property type="term" value="P:amino acid transport"/>
    <property type="evidence" value="ECO:0007669"/>
    <property type="project" value="UniProtKB-KW"/>
</dbReference>
<feature type="transmembrane region" description="Helical" evidence="8">
    <location>
        <begin position="302"/>
        <end position="321"/>
    </location>
</feature>
<dbReference type="AlphaFoldDB" id="A0AAV1HYX7"/>
<evidence type="ECO:0000256" key="4">
    <source>
        <dbReference type="ARBA" id="ARBA00022970"/>
    </source>
</evidence>
<feature type="domain" description="Amino acid transporter transmembrane" evidence="9">
    <location>
        <begin position="52"/>
        <end position="489"/>
    </location>
</feature>
<evidence type="ECO:0000256" key="1">
    <source>
        <dbReference type="ARBA" id="ARBA00004370"/>
    </source>
</evidence>
<keyword evidence="3 8" id="KW-0812">Transmembrane</keyword>
<comment type="subcellular location">
    <subcellularLocation>
        <location evidence="1">Membrane</location>
    </subcellularLocation>
</comment>
<evidence type="ECO:0000256" key="3">
    <source>
        <dbReference type="ARBA" id="ARBA00022692"/>
    </source>
</evidence>
<keyword evidence="5 8" id="KW-1133">Transmembrane helix</keyword>
<dbReference type="Pfam" id="PF01490">
    <property type="entry name" value="Aa_trans"/>
    <property type="match status" value="1"/>
</dbReference>
<feature type="transmembrane region" description="Helical" evidence="8">
    <location>
        <begin position="341"/>
        <end position="362"/>
    </location>
</feature>
<dbReference type="PANTHER" id="PTHR48017">
    <property type="entry name" value="OS05G0424000 PROTEIN-RELATED"/>
    <property type="match status" value="1"/>
</dbReference>
<feature type="transmembrane region" description="Helical" evidence="8">
    <location>
        <begin position="429"/>
        <end position="447"/>
    </location>
</feature>
<feature type="transmembrane region" description="Helical" evidence="8">
    <location>
        <begin position="82"/>
        <end position="100"/>
    </location>
</feature>
<organism evidence="10 11">
    <name type="scientific">Coccomyxa viridis</name>
    <dbReference type="NCBI Taxonomy" id="1274662"/>
    <lineage>
        <taxon>Eukaryota</taxon>
        <taxon>Viridiplantae</taxon>
        <taxon>Chlorophyta</taxon>
        <taxon>core chlorophytes</taxon>
        <taxon>Trebouxiophyceae</taxon>
        <taxon>Trebouxiophyceae incertae sedis</taxon>
        <taxon>Coccomyxaceae</taxon>
        <taxon>Coccomyxa</taxon>
    </lineage>
</organism>
<comment type="caution">
    <text evidence="10">The sequence shown here is derived from an EMBL/GenBank/DDBJ whole genome shotgun (WGS) entry which is preliminary data.</text>
</comment>
<dbReference type="InterPro" id="IPR013057">
    <property type="entry name" value="AA_transpt_TM"/>
</dbReference>
<feature type="transmembrane region" description="Helical" evidence="8">
    <location>
        <begin position="261"/>
        <end position="281"/>
    </location>
</feature>
<protein>
    <recommendedName>
        <fullName evidence="9">Amino acid transporter transmembrane domain-containing protein</fullName>
    </recommendedName>
</protein>
<evidence type="ECO:0000256" key="7">
    <source>
        <dbReference type="SAM" id="MobiDB-lite"/>
    </source>
</evidence>
<proteinExistence type="predicted"/>
<evidence type="ECO:0000256" key="2">
    <source>
        <dbReference type="ARBA" id="ARBA00022448"/>
    </source>
</evidence>
<feature type="compositionally biased region" description="Basic and acidic residues" evidence="7">
    <location>
        <begin position="1"/>
        <end position="11"/>
    </location>
</feature>
<dbReference type="EMBL" id="CAUYUE010000003">
    <property type="protein sequence ID" value="CAK0753987.1"/>
    <property type="molecule type" value="Genomic_DNA"/>
</dbReference>
<feature type="transmembrane region" description="Helical" evidence="8">
    <location>
        <begin position="405"/>
        <end position="423"/>
    </location>
</feature>